<dbReference type="Pfam" id="PF20060">
    <property type="entry name" value="DUF6459"/>
    <property type="match status" value="1"/>
</dbReference>
<reference evidence="2" key="1">
    <citation type="submission" date="2024-05" db="EMBL/GenBank/DDBJ databases">
        <title>Whole genome shotgun sequence of Streptomyces hydrogenans NBRC 13475.</title>
        <authorList>
            <person name="Komaki H."/>
            <person name="Tamura T."/>
        </authorList>
    </citation>
    <scope>NUCLEOTIDE SEQUENCE</scope>
    <source>
        <strain evidence="2">NBRC 13475</strain>
    </source>
</reference>
<evidence type="ECO:0000313" key="2">
    <source>
        <dbReference type="EMBL" id="GHI20706.1"/>
    </source>
</evidence>
<name>A0ABQ3P6R0_9ACTN</name>
<dbReference type="Proteomes" id="UP001052739">
    <property type="component" value="Unassembled WGS sequence"/>
</dbReference>
<keyword evidence="3" id="KW-1185">Reference proteome</keyword>
<evidence type="ECO:0000256" key="1">
    <source>
        <dbReference type="SAM" id="MobiDB-lite"/>
    </source>
</evidence>
<evidence type="ECO:0000313" key="3">
    <source>
        <dbReference type="Proteomes" id="UP001052739"/>
    </source>
</evidence>
<accession>A0ABQ3P6R0</accession>
<feature type="compositionally biased region" description="Pro residues" evidence="1">
    <location>
        <begin position="31"/>
        <end position="41"/>
    </location>
</feature>
<comment type="caution">
    <text evidence="2">The sequence shown here is derived from an EMBL/GenBank/DDBJ whole genome shotgun (WGS) entry which is preliminary data.</text>
</comment>
<sequence>MPQHPTPAPASHPPHGTSPGTAGIPRARTAPPAPATAPVPAPAGGCGGRRPAGGDPGRARTTTVPGQAHRTTAAAVRHGHPGGLPRRALPVHTAFAERLVAVLSGERPVHSMLGLTVGEAYEQLVRLAPRTVARALGPRPVLRRCAAQPHSGDTVLEVFASLAAGPRVRALAFRLELGHDHRWRCAAVELDGLGRLVGGSPQP</sequence>
<organism evidence="2 3">
    <name type="scientific">Streptomyces hydrogenans</name>
    <dbReference type="NCBI Taxonomy" id="1873719"/>
    <lineage>
        <taxon>Bacteria</taxon>
        <taxon>Bacillati</taxon>
        <taxon>Actinomycetota</taxon>
        <taxon>Actinomycetes</taxon>
        <taxon>Kitasatosporales</taxon>
        <taxon>Streptomycetaceae</taxon>
        <taxon>Streptomyces</taxon>
    </lineage>
</organism>
<feature type="region of interest" description="Disordered" evidence="1">
    <location>
        <begin position="1"/>
        <end position="86"/>
    </location>
</feature>
<proteinExistence type="predicted"/>
<protein>
    <submittedName>
        <fullName evidence="2">Uncharacterized protein</fullName>
    </submittedName>
</protein>
<dbReference type="RefSeq" id="WP_226651597.1">
    <property type="nucleotide sequence ID" value="NZ_BNDW01000019.1"/>
</dbReference>
<dbReference type="EMBL" id="BNDW01000019">
    <property type="protein sequence ID" value="GHI20706.1"/>
    <property type="molecule type" value="Genomic_DNA"/>
</dbReference>
<dbReference type="InterPro" id="IPR045596">
    <property type="entry name" value="DUF6459"/>
</dbReference>
<feature type="compositionally biased region" description="Low complexity" evidence="1">
    <location>
        <begin position="13"/>
        <end position="30"/>
    </location>
</feature>
<feature type="compositionally biased region" description="Pro residues" evidence="1">
    <location>
        <begin position="1"/>
        <end position="12"/>
    </location>
</feature>
<feature type="compositionally biased region" description="Gly residues" evidence="1">
    <location>
        <begin position="44"/>
        <end position="56"/>
    </location>
</feature>
<gene>
    <name evidence="2" type="ORF">Shyd_20770</name>
</gene>